<dbReference type="AlphaFoldDB" id="A0A9P0MVM4"/>
<keyword evidence="2" id="KW-1185">Reference proteome</keyword>
<gene>
    <name evidence="1" type="ORF">NEZAVI_LOCUS14597</name>
</gene>
<name>A0A9P0MVM4_NEZVI</name>
<evidence type="ECO:0000313" key="1">
    <source>
        <dbReference type="EMBL" id="CAH1406719.1"/>
    </source>
</evidence>
<dbReference type="Proteomes" id="UP001152798">
    <property type="component" value="Chromosome 6"/>
</dbReference>
<dbReference type="EMBL" id="OV725082">
    <property type="protein sequence ID" value="CAH1406719.1"/>
    <property type="molecule type" value="Genomic_DNA"/>
</dbReference>
<proteinExistence type="predicted"/>
<accession>A0A9P0MVM4</accession>
<evidence type="ECO:0000313" key="2">
    <source>
        <dbReference type="Proteomes" id="UP001152798"/>
    </source>
</evidence>
<sequence length="124" mass="14100">MLRISLTDCACFLSKRGVAAWILFSPCCLDGRLPRSHCVDTRPSRTYQRGADVNAKPAEVERASEAHGFLLKTLIKKQHNLGERQQWSMRITMAAPTLSKAPPQHFIQQLIHQRPPRVIVKESR</sequence>
<organism evidence="1 2">
    <name type="scientific">Nezara viridula</name>
    <name type="common">Southern green stink bug</name>
    <name type="synonym">Cimex viridulus</name>
    <dbReference type="NCBI Taxonomy" id="85310"/>
    <lineage>
        <taxon>Eukaryota</taxon>
        <taxon>Metazoa</taxon>
        <taxon>Ecdysozoa</taxon>
        <taxon>Arthropoda</taxon>
        <taxon>Hexapoda</taxon>
        <taxon>Insecta</taxon>
        <taxon>Pterygota</taxon>
        <taxon>Neoptera</taxon>
        <taxon>Paraneoptera</taxon>
        <taxon>Hemiptera</taxon>
        <taxon>Heteroptera</taxon>
        <taxon>Panheteroptera</taxon>
        <taxon>Pentatomomorpha</taxon>
        <taxon>Pentatomoidea</taxon>
        <taxon>Pentatomidae</taxon>
        <taxon>Pentatominae</taxon>
        <taxon>Nezara</taxon>
    </lineage>
</organism>
<reference evidence="1" key="1">
    <citation type="submission" date="2022-01" db="EMBL/GenBank/DDBJ databases">
        <authorList>
            <person name="King R."/>
        </authorList>
    </citation>
    <scope>NUCLEOTIDE SEQUENCE</scope>
</reference>
<protein>
    <submittedName>
        <fullName evidence="1">Uncharacterized protein</fullName>
    </submittedName>
</protein>